<keyword evidence="1" id="KW-0698">rRNA processing</keyword>
<keyword evidence="9" id="KW-1185">Reference proteome</keyword>
<dbReference type="GO" id="GO:0006364">
    <property type="term" value="P:rRNA processing"/>
    <property type="evidence" value="ECO:0007669"/>
    <property type="project" value="UniProtKB-KW"/>
</dbReference>
<comment type="function">
    <text evidence="5">Exoribonuclease involved in ribosome biosynthesis. Involved in the processing of ITS1, the internal transcribed spacer localized between the 18S and 5.8S rRNAs.</text>
</comment>
<evidence type="ECO:0000313" key="8">
    <source>
        <dbReference type="EMBL" id="KAK1749695.1"/>
    </source>
</evidence>
<dbReference type="Gene3D" id="3.30.420.10">
    <property type="entry name" value="Ribonuclease H-like superfamily/Ribonuclease H"/>
    <property type="match status" value="1"/>
</dbReference>
<dbReference type="GO" id="GO:0000027">
    <property type="term" value="P:ribosomal large subunit assembly"/>
    <property type="evidence" value="ECO:0007669"/>
    <property type="project" value="TreeGrafter"/>
</dbReference>
<dbReference type="GO" id="GO:0005634">
    <property type="term" value="C:nucleus"/>
    <property type="evidence" value="ECO:0007669"/>
    <property type="project" value="TreeGrafter"/>
</dbReference>
<feature type="domain" description="Exonuclease" evidence="7">
    <location>
        <begin position="158"/>
        <end position="359"/>
    </location>
</feature>
<evidence type="ECO:0000256" key="2">
    <source>
        <dbReference type="ARBA" id="ARBA00022722"/>
    </source>
</evidence>
<feature type="region of interest" description="Disordered" evidence="6">
    <location>
        <begin position="282"/>
        <end position="316"/>
    </location>
</feature>
<dbReference type="AlphaFoldDB" id="A0AAJ0B1X1"/>
<evidence type="ECO:0000259" key="7">
    <source>
        <dbReference type="SMART" id="SM00479"/>
    </source>
</evidence>
<dbReference type="GO" id="GO:0003676">
    <property type="term" value="F:nucleic acid binding"/>
    <property type="evidence" value="ECO:0007669"/>
    <property type="project" value="InterPro"/>
</dbReference>
<dbReference type="CDD" id="cd06137">
    <property type="entry name" value="DEDDh_RNase"/>
    <property type="match status" value="1"/>
</dbReference>
<evidence type="ECO:0000256" key="5">
    <source>
        <dbReference type="ARBA" id="ARBA00025599"/>
    </source>
</evidence>
<evidence type="ECO:0000256" key="6">
    <source>
        <dbReference type="SAM" id="MobiDB-lite"/>
    </source>
</evidence>
<keyword evidence="2" id="KW-0540">Nuclease</keyword>
<dbReference type="InterPro" id="IPR036397">
    <property type="entry name" value="RNaseH_sf"/>
</dbReference>
<protein>
    <recommendedName>
        <fullName evidence="7">Exonuclease domain-containing protein</fullName>
    </recommendedName>
</protein>
<keyword evidence="3" id="KW-0378">Hydrolase</keyword>
<dbReference type="SUPFAM" id="SSF53098">
    <property type="entry name" value="Ribonuclease H-like"/>
    <property type="match status" value="1"/>
</dbReference>
<evidence type="ECO:0000313" key="9">
    <source>
        <dbReference type="Proteomes" id="UP001239445"/>
    </source>
</evidence>
<evidence type="ECO:0000256" key="1">
    <source>
        <dbReference type="ARBA" id="ARBA00022552"/>
    </source>
</evidence>
<dbReference type="PANTHER" id="PTHR12801">
    <property type="entry name" value="RNA EXONUCLEASE REXO1 / RECO3 FAMILY MEMBER-RELATED"/>
    <property type="match status" value="1"/>
</dbReference>
<dbReference type="Proteomes" id="UP001239445">
    <property type="component" value="Unassembled WGS sequence"/>
</dbReference>
<dbReference type="PANTHER" id="PTHR12801:SF45">
    <property type="entry name" value="RNA EXONUCLEASE 4"/>
    <property type="match status" value="1"/>
</dbReference>
<dbReference type="EMBL" id="MU839853">
    <property type="protein sequence ID" value="KAK1749695.1"/>
    <property type="molecule type" value="Genomic_DNA"/>
</dbReference>
<dbReference type="InterPro" id="IPR012337">
    <property type="entry name" value="RNaseH-like_sf"/>
</dbReference>
<dbReference type="InterPro" id="IPR013520">
    <property type="entry name" value="Ribonucl_H"/>
</dbReference>
<accession>A0AAJ0B1X1</accession>
<gene>
    <name evidence="8" type="ORF">QBC47DRAFT_395496</name>
</gene>
<proteinExistence type="predicted"/>
<dbReference type="SMART" id="SM00479">
    <property type="entry name" value="EXOIII"/>
    <property type="match status" value="1"/>
</dbReference>
<sequence length="375" mass="41691">MASPGSPAPDEYAIIAIAPSPAYLDVLDSLVPSIAALKKAGHITAQLTDQQLDEKKRCVKCNARPLKTRIRDRRPAATVKNAAPKPANASTKKPEFCCKFHPGEVKSKIWSCCGQHVSHPPCGGSNEHQVEPDPENRLIRERWEFEDTPIQQHPDHRIAVAIDCEMGTARDGESELIRVTIIDYFSGTTLLDSLVYPDVPMLHYNTKYSGIRAGDMEKARRSRECIFGKTAARAAIFRYVGPATVVIGHGMQSDLVSLRWIHHRVVDSFLLESGIRQAQKEAEEKAKKKEETKVEEKAQEGQGQTRKGRGKGHPDGMSLQALAKKRLGRSIQTGYGHDSLEDARAARDLVHLHIEAAIAARMQRQQPRAKVQPKW</sequence>
<keyword evidence="4" id="KW-0269">Exonuclease</keyword>
<evidence type="ECO:0000256" key="4">
    <source>
        <dbReference type="ARBA" id="ARBA00022839"/>
    </source>
</evidence>
<dbReference type="InterPro" id="IPR047021">
    <property type="entry name" value="REXO1/3/4-like"/>
</dbReference>
<evidence type="ECO:0000256" key="3">
    <source>
        <dbReference type="ARBA" id="ARBA00022801"/>
    </source>
</evidence>
<name>A0AAJ0B1X1_9PEZI</name>
<reference evidence="8" key="1">
    <citation type="submission" date="2023-06" db="EMBL/GenBank/DDBJ databases">
        <title>Genome-scale phylogeny and comparative genomics of the fungal order Sordariales.</title>
        <authorList>
            <consortium name="Lawrence Berkeley National Laboratory"/>
            <person name="Hensen N."/>
            <person name="Bonometti L."/>
            <person name="Westerberg I."/>
            <person name="Brannstrom I.O."/>
            <person name="Guillou S."/>
            <person name="Cros-Aarteil S."/>
            <person name="Calhoun S."/>
            <person name="Haridas S."/>
            <person name="Kuo A."/>
            <person name="Mondo S."/>
            <person name="Pangilinan J."/>
            <person name="Riley R."/>
            <person name="Labutti K."/>
            <person name="Andreopoulos B."/>
            <person name="Lipzen A."/>
            <person name="Chen C."/>
            <person name="Yanf M."/>
            <person name="Daum C."/>
            <person name="Ng V."/>
            <person name="Clum A."/>
            <person name="Steindorff A."/>
            <person name="Ohm R."/>
            <person name="Martin F."/>
            <person name="Silar P."/>
            <person name="Natvig D."/>
            <person name="Lalanne C."/>
            <person name="Gautier V."/>
            <person name="Ament-Velasquez S.L."/>
            <person name="Kruys A."/>
            <person name="Hutchinson M.I."/>
            <person name="Powell A.J."/>
            <person name="Barry K."/>
            <person name="Miller A.N."/>
            <person name="Grigoriev I.V."/>
            <person name="Debuchy R."/>
            <person name="Gladieux P."/>
            <person name="Thoren M.H."/>
            <person name="Johannesson H."/>
        </authorList>
    </citation>
    <scope>NUCLEOTIDE SEQUENCE</scope>
    <source>
        <strain evidence="8">PSN4</strain>
    </source>
</reference>
<dbReference type="GO" id="GO:0004527">
    <property type="term" value="F:exonuclease activity"/>
    <property type="evidence" value="ECO:0007669"/>
    <property type="project" value="UniProtKB-KW"/>
</dbReference>
<organism evidence="8 9">
    <name type="scientific">Echria macrotheca</name>
    <dbReference type="NCBI Taxonomy" id="438768"/>
    <lineage>
        <taxon>Eukaryota</taxon>
        <taxon>Fungi</taxon>
        <taxon>Dikarya</taxon>
        <taxon>Ascomycota</taxon>
        <taxon>Pezizomycotina</taxon>
        <taxon>Sordariomycetes</taxon>
        <taxon>Sordariomycetidae</taxon>
        <taxon>Sordariales</taxon>
        <taxon>Schizotheciaceae</taxon>
        <taxon>Echria</taxon>
    </lineage>
</organism>
<comment type="caution">
    <text evidence="8">The sequence shown here is derived from an EMBL/GenBank/DDBJ whole genome shotgun (WGS) entry which is preliminary data.</text>
</comment>
<feature type="compositionally biased region" description="Basic and acidic residues" evidence="6">
    <location>
        <begin position="282"/>
        <end position="299"/>
    </location>
</feature>